<dbReference type="Gene3D" id="2.102.10.10">
    <property type="entry name" value="Rieske [2Fe-2S] iron-sulphur domain"/>
    <property type="match status" value="1"/>
</dbReference>
<dbReference type="GO" id="GO:0005506">
    <property type="term" value="F:iron ion binding"/>
    <property type="evidence" value="ECO:0007669"/>
    <property type="project" value="InterPro"/>
</dbReference>
<feature type="domain" description="Rieske" evidence="7">
    <location>
        <begin position="42"/>
        <end position="148"/>
    </location>
</feature>
<dbReference type="PANTHER" id="PTHR43756:SF5">
    <property type="entry name" value="CHOLINE MONOOXYGENASE, CHLOROPLASTIC"/>
    <property type="match status" value="1"/>
</dbReference>
<name>A0A840B1W6_9SPHN</name>
<dbReference type="Gene3D" id="3.90.380.10">
    <property type="entry name" value="Naphthalene 1,2-dioxygenase Alpha Subunit, Chain A, domain 1"/>
    <property type="match status" value="1"/>
</dbReference>
<dbReference type="CDD" id="cd03469">
    <property type="entry name" value="Rieske_RO_Alpha_N"/>
    <property type="match status" value="1"/>
</dbReference>
<dbReference type="InterPro" id="IPR015879">
    <property type="entry name" value="Ring_hydroxy_dOase_asu_C_dom"/>
</dbReference>
<dbReference type="InterPro" id="IPR036922">
    <property type="entry name" value="Rieske_2Fe-2S_sf"/>
</dbReference>
<accession>A0A840B1W6</accession>
<reference evidence="8 9" key="1">
    <citation type="submission" date="2020-08" db="EMBL/GenBank/DDBJ databases">
        <title>Genomic Encyclopedia of Type Strains, Phase IV (KMG-IV): sequencing the most valuable type-strain genomes for metagenomic binning, comparative biology and taxonomic classification.</title>
        <authorList>
            <person name="Goeker M."/>
        </authorList>
    </citation>
    <scope>NUCLEOTIDE SEQUENCE [LARGE SCALE GENOMIC DNA]</scope>
    <source>
        <strain evidence="8 9">DSM 29050</strain>
    </source>
</reference>
<dbReference type="PROSITE" id="PS51296">
    <property type="entry name" value="RIESKE"/>
    <property type="match status" value="1"/>
</dbReference>
<evidence type="ECO:0000259" key="7">
    <source>
        <dbReference type="PROSITE" id="PS51296"/>
    </source>
</evidence>
<evidence type="ECO:0000256" key="1">
    <source>
        <dbReference type="ARBA" id="ARBA00001962"/>
    </source>
</evidence>
<evidence type="ECO:0000256" key="6">
    <source>
        <dbReference type="ARBA" id="ARBA00023014"/>
    </source>
</evidence>
<evidence type="ECO:0000256" key="3">
    <source>
        <dbReference type="ARBA" id="ARBA00022723"/>
    </source>
</evidence>
<dbReference type="Pfam" id="PF00848">
    <property type="entry name" value="Ring_hydroxyl_A"/>
    <property type="match status" value="1"/>
</dbReference>
<keyword evidence="5" id="KW-0408">Iron</keyword>
<organism evidence="8 9">
    <name type="scientific">Sphingorhabdus rigui</name>
    <dbReference type="NCBI Taxonomy" id="1282858"/>
    <lineage>
        <taxon>Bacteria</taxon>
        <taxon>Pseudomonadati</taxon>
        <taxon>Pseudomonadota</taxon>
        <taxon>Alphaproteobacteria</taxon>
        <taxon>Sphingomonadales</taxon>
        <taxon>Sphingomonadaceae</taxon>
        <taxon>Sphingorhabdus</taxon>
    </lineage>
</organism>
<dbReference type="PANTHER" id="PTHR43756">
    <property type="entry name" value="CHOLINE MONOOXYGENASE, CHLOROPLASTIC"/>
    <property type="match status" value="1"/>
</dbReference>
<dbReference type="InterPro" id="IPR001663">
    <property type="entry name" value="Rng_hydr_dOase-A"/>
</dbReference>
<evidence type="ECO:0000313" key="9">
    <source>
        <dbReference type="Proteomes" id="UP000581447"/>
    </source>
</evidence>
<protein>
    <submittedName>
        <fullName evidence="8">Rieske 2Fe-2S family protein</fullName>
    </submittedName>
</protein>
<keyword evidence="2" id="KW-0001">2Fe-2S</keyword>
<sequence>MDLGRMDALFQQRREGHTLPQGLYTDPDSFDFDMAAIFGQSWLMAGLECELPKAGSYLSMMVGKWPVIITRDRQGDIRAFHNSCRHRGSMICAVGSGTAPKLVCPYHRWTYDLDGSLFAANRMGDDFDKAEHGLKPVAIECVAGAIFICLSETPPPIDDFSAKLAEYAAPHNLKDAKLAYESVLVENANWKLVMENGRECYHCSTGHPELSKTFPVGMSKHFDSGEDARVMAFEEKMDALGLPQTPVEGHYWQIARFALNDGCVSISGDGKHLSKKLMCDANEGDIGSMRWAVDPHCFVHCTADHVFMFSAMPVGPNETHVTGKWYVHKDAVEGVDYDVEKLISLWTMTNLEDKMLAENNQVGVNSPGYTPGPYSQEAEMLALRFTDYYCDKARDYIATHGKG</sequence>
<evidence type="ECO:0000313" key="8">
    <source>
        <dbReference type="EMBL" id="MBB3943973.1"/>
    </source>
</evidence>
<comment type="caution">
    <text evidence="8">The sequence shown here is derived from an EMBL/GenBank/DDBJ whole genome shotgun (WGS) entry which is preliminary data.</text>
</comment>
<dbReference type="Proteomes" id="UP000581447">
    <property type="component" value="Unassembled WGS sequence"/>
</dbReference>
<gene>
    <name evidence="8" type="ORF">GGR91_002237</name>
</gene>
<dbReference type="CDD" id="cd08884">
    <property type="entry name" value="RHO_alpha_C_GbcA-like"/>
    <property type="match status" value="1"/>
</dbReference>
<dbReference type="SUPFAM" id="SSF55961">
    <property type="entry name" value="Bet v1-like"/>
    <property type="match status" value="1"/>
</dbReference>
<evidence type="ECO:0000256" key="4">
    <source>
        <dbReference type="ARBA" id="ARBA00023002"/>
    </source>
</evidence>
<keyword evidence="9" id="KW-1185">Reference proteome</keyword>
<dbReference type="Pfam" id="PF00355">
    <property type="entry name" value="Rieske"/>
    <property type="match status" value="1"/>
</dbReference>
<dbReference type="PRINTS" id="PR00090">
    <property type="entry name" value="RNGDIOXGNASE"/>
</dbReference>
<dbReference type="InterPro" id="IPR017941">
    <property type="entry name" value="Rieske_2Fe-2S"/>
</dbReference>
<dbReference type="RefSeq" id="WP_183942250.1">
    <property type="nucleotide sequence ID" value="NZ_BAABBG010000022.1"/>
</dbReference>
<dbReference type="GO" id="GO:0051537">
    <property type="term" value="F:2 iron, 2 sulfur cluster binding"/>
    <property type="evidence" value="ECO:0007669"/>
    <property type="project" value="UniProtKB-KW"/>
</dbReference>
<dbReference type="EMBL" id="JACIEA010000003">
    <property type="protein sequence ID" value="MBB3943973.1"/>
    <property type="molecule type" value="Genomic_DNA"/>
</dbReference>
<keyword evidence="3" id="KW-0479">Metal-binding</keyword>
<dbReference type="GO" id="GO:0016491">
    <property type="term" value="F:oxidoreductase activity"/>
    <property type="evidence" value="ECO:0007669"/>
    <property type="project" value="UniProtKB-KW"/>
</dbReference>
<dbReference type="SUPFAM" id="SSF50022">
    <property type="entry name" value="ISP domain"/>
    <property type="match status" value="1"/>
</dbReference>
<dbReference type="AlphaFoldDB" id="A0A840B1W6"/>
<keyword evidence="4" id="KW-0560">Oxidoreductase</keyword>
<comment type="cofactor">
    <cofactor evidence="1">
        <name>Fe cation</name>
        <dbReference type="ChEBI" id="CHEBI:24875"/>
    </cofactor>
</comment>
<proteinExistence type="predicted"/>
<evidence type="ECO:0000256" key="2">
    <source>
        <dbReference type="ARBA" id="ARBA00022714"/>
    </source>
</evidence>
<keyword evidence="6" id="KW-0411">Iron-sulfur</keyword>
<evidence type="ECO:0000256" key="5">
    <source>
        <dbReference type="ARBA" id="ARBA00023004"/>
    </source>
</evidence>